<dbReference type="OrthoDB" id="1862401at2759"/>
<dbReference type="EMBL" id="LASV01000209">
    <property type="protein sequence ID" value="KKA21031.1"/>
    <property type="molecule type" value="Genomic_DNA"/>
</dbReference>
<keyword evidence="2" id="KW-0012">Acyltransferase</keyword>
<sequence length="582" mass="65536">MDLAAQGHSRAEALWALVQRSIARRNNRTHFILLSPLEQLMPRTYLRRLFCFPFVGDDIDVAVDALERAHKAILCLFPHLSGHVALDKNGGKQSGRLELTYDDRYVKDSKLLVKVYDASEFPYTYEELRGLGMPPSKLPNFLVSNVPHDLGLDKPWAATVFQANFIRGGLILAVYAHNSVIDEFGLSIVIDHFRDFLDESVVLPDERIDQDEFRAVLDKGLAVDESLKSHREYNFPIVTTVKTPPDLSEAGSPVEEGSAKQASDILAAMARGKVFAFSNERIVTLRKFLEDNMKGAFFELGELFLLKSVLITEVLYALVWVFVTRARSRRFLNADGSPVQGKNVRTSSITLPVTIRGKMDPPVPEDFIGGTTVQSQAVLPLSRLLHKDSDSVLDLKFAGTDFKPKSATALLSSLIEIRHAMAKVDEGHVRSLISACNVTPDIRDVTLNSHYKGGMDIVVENWRALKYEDYTWEIPGIGNDKRVEFVRPPWTHQEGVMIFLPSRNPQPPRTTPLPQGAVIIDEDDSEVLIQLRTDDMDRLMQDHEFMWQCDCDSTHLVDRLSLRYDERGSKVDNQDTGYLIGD</sequence>
<name>A0A0F4YT60_RASE3</name>
<dbReference type="STRING" id="1408163.A0A0F4YT60"/>
<evidence type="ECO:0000313" key="5">
    <source>
        <dbReference type="Proteomes" id="UP000053958"/>
    </source>
</evidence>
<dbReference type="Gene3D" id="3.30.559.10">
    <property type="entry name" value="Chloramphenicol acetyltransferase-like domain"/>
    <property type="match status" value="2"/>
</dbReference>
<dbReference type="GO" id="GO:0016747">
    <property type="term" value="F:acyltransferase activity, transferring groups other than amino-acyl groups"/>
    <property type="evidence" value="ECO:0007669"/>
    <property type="project" value="TreeGrafter"/>
</dbReference>
<evidence type="ECO:0000259" key="3">
    <source>
        <dbReference type="Pfam" id="PF22664"/>
    </source>
</evidence>
<dbReference type="RefSeq" id="XP_013327643.1">
    <property type="nucleotide sequence ID" value="XM_013472189.1"/>
</dbReference>
<protein>
    <recommendedName>
        <fullName evidence="3">Trichothecene 3-O-acetyltransferase-like N-terminal domain-containing protein</fullName>
    </recommendedName>
</protein>
<dbReference type="Proteomes" id="UP000053958">
    <property type="component" value="Unassembled WGS sequence"/>
</dbReference>
<dbReference type="AlphaFoldDB" id="A0A0F4YT60"/>
<dbReference type="InterPro" id="IPR054710">
    <property type="entry name" value="Tri101-like_N"/>
</dbReference>
<accession>A0A0F4YT60</accession>
<organism evidence="4 5">
    <name type="scientific">Rasamsonia emersonii (strain ATCC 16479 / CBS 393.64 / IMI 116815)</name>
    <dbReference type="NCBI Taxonomy" id="1408163"/>
    <lineage>
        <taxon>Eukaryota</taxon>
        <taxon>Fungi</taxon>
        <taxon>Dikarya</taxon>
        <taxon>Ascomycota</taxon>
        <taxon>Pezizomycotina</taxon>
        <taxon>Eurotiomycetes</taxon>
        <taxon>Eurotiomycetidae</taxon>
        <taxon>Eurotiales</taxon>
        <taxon>Trichocomaceae</taxon>
        <taxon>Rasamsonia</taxon>
    </lineage>
</organism>
<keyword evidence="5" id="KW-1185">Reference proteome</keyword>
<gene>
    <name evidence="4" type="ORF">T310_4937</name>
</gene>
<dbReference type="PANTHER" id="PTHR31642:SF310">
    <property type="entry name" value="FATTY ALCOHOL:CAFFEOYL-COA ACYLTRANSFERASE"/>
    <property type="match status" value="1"/>
</dbReference>
<dbReference type="GeneID" id="25317284"/>
<dbReference type="Pfam" id="PF22664">
    <property type="entry name" value="TRI-like_N"/>
    <property type="match status" value="1"/>
</dbReference>
<proteinExistence type="predicted"/>
<keyword evidence="1" id="KW-0808">Transferase</keyword>
<evidence type="ECO:0000256" key="1">
    <source>
        <dbReference type="ARBA" id="ARBA00022679"/>
    </source>
</evidence>
<evidence type="ECO:0000256" key="2">
    <source>
        <dbReference type="ARBA" id="ARBA00023315"/>
    </source>
</evidence>
<reference evidence="4 5" key="1">
    <citation type="submission" date="2015-04" db="EMBL/GenBank/DDBJ databases">
        <authorList>
            <person name="Heijne W.H."/>
            <person name="Fedorova N.D."/>
            <person name="Nierman W.C."/>
            <person name="Vollebregt A.W."/>
            <person name="Zhao Z."/>
            <person name="Wu L."/>
            <person name="Kumar M."/>
            <person name="Stam H."/>
            <person name="van den Berg M.A."/>
            <person name="Pel H.J."/>
        </authorList>
    </citation>
    <scope>NUCLEOTIDE SEQUENCE [LARGE SCALE GENOMIC DNA]</scope>
    <source>
        <strain evidence="4 5">CBS 393.64</strain>
    </source>
</reference>
<feature type="domain" description="Trichothecene 3-O-acetyltransferase-like N-terminal" evidence="3">
    <location>
        <begin position="50"/>
        <end position="193"/>
    </location>
</feature>
<dbReference type="PANTHER" id="PTHR31642">
    <property type="entry name" value="TRICHOTHECENE 3-O-ACETYLTRANSFERASE"/>
    <property type="match status" value="1"/>
</dbReference>
<comment type="caution">
    <text evidence="4">The sequence shown here is derived from an EMBL/GenBank/DDBJ whole genome shotgun (WGS) entry which is preliminary data.</text>
</comment>
<dbReference type="GO" id="GO:0044550">
    <property type="term" value="P:secondary metabolite biosynthetic process"/>
    <property type="evidence" value="ECO:0007669"/>
    <property type="project" value="TreeGrafter"/>
</dbReference>
<dbReference type="InterPro" id="IPR023213">
    <property type="entry name" value="CAT-like_dom_sf"/>
</dbReference>
<dbReference type="InterPro" id="IPR050317">
    <property type="entry name" value="Plant_Fungal_Acyltransferase"/>
</dbReference>
<evidence type="ECO:0000313" key="4">
    <source>
        <dbReference type="EMBL" id="KKA21031.1"/>
    </source>
</evidence>